<dbReference type="EMBL" id="CM051397">
    <property type="protein sequence ID" value="KAJ4719444.1"/>
    <property type="molecule type" value="Genomic_DNA"/>
</dbReference>
<reference evidence="1 2" key="1">
    <citation type="journal article" date="2023" name="Science">
        <title>Complex scaffold remodeling in plant triterpene biosynthesis.</title>
        <authorList>
            <person name="De La Pena R."/>
            <person name="Hodgson H."/>
            <person name="Liu J.C."/>
            <person name="Stephenson M.J."/>
            <person name="Martin A.C."/>
            <person name="Owen C."/>
            <person name="Harkess A."/>
            <person name="Leebens-Mack J."/>
            <person name="Jimenez L.E."/>
            <person name="Osbourn A."/>
            <person name="Sattely E.S."/>
        </authorList>
    </citation>
    <scope>NUCLEOTIDE SEQUENCE [LARGE SCALE GENOMIC DNA]</scope>
    <source>
        <strain evidence="2">cv. JPN11</strain>
        <tissue evidence="1">Leaf</tissue>
    </source>
</reference>
<evidence type="ECO:0000313" key="2">
    <source>
        <dbReference type="Proteomes" id="UP001164539"/>
    </source>
</evidence>
<accession>A0ACC1Y8Z8</accession>
<proteinExistence type="predicted"/>
<organism evidence="1 2">
    <name type="scientific">Melia azedarach</name>
    <name type="common">Chinaberry tree</name>
    <dbReference type="NCBI Taxonomy" id="155640"/>
    <lineage>
        <taxon>Eukaryota</taxon>
        <taxon>Viridiplantae</taxon>
        <taxon>Streptophyta</taxon>
        <taxon>Embryophyta</taxon>
        <taxon>Tracheophyta</taxon>
        <taxon>Spermatophyta</taxon>
        <taxon>Magnoliopsida</taxon>
        <taxon>eudicotyledons</taxon>
        <taxon>Gunneridae</taxon>
        <taxon>Pentapetalae</taxon>
        <taxon>rosids</taxon>
        <taxon>malvids</taxon>
        <taxon>Sapindales</taxon>
        <taxon>Meliaceae</taxon>
        <taxon>Melia</taxon>
    </lineage>
</organism>
<name>A0ACC1Y8Z8_MELAZ</name>
<dbReference type="Proteomes" id="UP001164539">
    <property type="component" value="Chromosome 4"/>
</dbReference>
<gene>
    <name evidence="1" type="ORF">OWV82_007420</name>
</gene>
<protein>
    <submittedName>
        <fullName evidence="1">T-box protein</fullName>
    </submittedName>
</protein>
<sequence length="327" mass="36799">MGLPSLSIRYTIFLSLSLTAPSVSSSLFSSLKSPSPSIPKATPSDLLSLLDPTAPQSSVNPLVARELKSCFKFLVPFTPNNEFSIRRSLKDKKFTSKSRRLENELIWWPPKPVLELARLSVDSGGDPDAIYRALDPAMFTVPDIEGSKKDRCHLTRTPYGRRFINEELNSYLKYLFELIAVRGPGIGLNVSLNRYDLFHGHLFLAMDTGRLGILFHAKEYPGYDKKSFPYNMGYCQIGSNVTYDDTMNLRNILWLAPLPSNSTDTWLAPGVLVVLDARPDGIIYRDLIPEYVNLVRTIYEDELGDVVVDVNYLNVGKTADDYQIFIC</sequence>
<comment type="caution">
    <text evidence="1">The sequence shown here is derived from an EMBL/GenBank/DDBJ whole genome shotgun (WGS) entry which is preliminary data.</text>
</comment>
<evidence type="ECO:0000313" key="1">
    <source>
        <dbReference type="EMBL" id="KAJ4719444.1"/>
    </source>
</evidence>
<keyword evidence="2" id="KW-1185">Reference proteome</keyword>